<organism evidence="1 2">
    <name type="scientific">Pseudomonas frederiksbergensis</name>
    <dbReference type="NCBI Taxonomy" id="104087"/>
    <lineage>
        <taxon>Bacteria</taxon>
        <taxon>Pseudomonadati</taxon>
        <taxon>Pseudomonadota</taxon>
        <taxon>Gammaproteobacteria</taxon>
        <taxon>Pseudomonadales</taxon>
        <taxon>Pseudomonadaceae</taxon>
        <taxon>Pseudomonas</taxon>
    </lineage>
</organism>
<dbReference type="RefSeq" id="WP_071551204.1">
    <property type="nucleotide sequence ID" value="NZ_CP017886.1"/>
</dbReference>
<dbReference type="GeneID" id="46907719"/>
<dbReference type="GO" id="GO:0005737">
    <property type="term" value="C:cytoplasm"/>
    <property type="evidence" value="ECO:0007669"/>
    <property type="project" value="InterPro"/>
</dbReference>
<proteinExistence type="predicted"/>
<dbReference type="GO" id="GO:0101006">
    <property type="term" value="F:protein histidine phosphatase activity"/>
    <property type="evidence" value="ECO:0007669"/>
    <property type="project" value="InterPro"/>
</dbReference>
<dbReference type="InterPro" id="IPR004449">
    <property type="entry name" value="SixA"/>
</dbReference>
<dbReference type="AlphaFoldDB" id="A0A1J0EHF0"/>
<protein>
    <submittedName>
        <fullName evidence="1">Phosphohistidine phosphatase SixA</fullName>
    </submittedName>
</protein>
<dbReference type="SUPFAM" id="SSF53254">
    <property type="entry name" value="Phosphoglycerate mutase-like"/>
    <property type="match status" value="1"/>
</dbReference>
<dbReference type="InterPro" id="IPR029033">
    <property type="entry name" value="His_PPase_superfam"/>
</dbReference>
<evidence type="ECO:0000313" key="1">
    <source>
        <dbReference type="EMBL" id="APC15244.1"/>
    </source>
</evidence>
<dbReference type="InterPro" id="IPR013078">
    <property type="entry name" value="His_Pase_superF_clade-1"/>
</dbReference>
<dbReference type="SMART" id="SM00855">
    <property type="entry name" value="PGAM"/>
    <property type="match status" value="1"/>
</dbReference>
<name>A0A1J0EHF0_9PSED</name>
<reference evidence="2" key="1">
    <citation type="submission" date="2016-10" db="EMBL/GenBank/DDBJ databases">
        <title>Pseudomonas frederiksbergensis ERGS4:02 complete genome.</title>
        <authorList>
            <person name="Kumar R."/>
            <person name="Acharya V."/>
            <person name="Singh D."/>
        </authorList>
    </citation>
    <scope>NUCLEOTIDE SEQUENCE [LARGE SCALE GENOMIC DNA]</scope>
    <source>
        <strain evidence="2">ERGS4:02</strain>
    </source>
</reference>
<dbReference type="Gene3D" id="3.40.50.1240">
    <property type="entry name" value="Phosphoglycerate mutase-like"/>
    <property type="match status" value="1"/>
</dbReference>
<dbReference type="Proteomes" id="UP000182567">
    <property type="component" value="Chromosome"/>
</dbReference>
<dbReference type="NCBIfam" id="TIGR00249">
    <property type="entry name" value="sixA"/>
    <property type="match status" value="1"/>
</dbReference>
<gene>
    <name evidence="1" type="ORF">BLL42_05740</name>
</gene>
<dbReference type="OrthoDB" id="92610at2"/>
<accession>A0A1J0EHF0</accession>
<dbReference type="EMBL" id="CP017886">
    <property type="protein sequence ID" value="APC15244.1"/>
    <property type="molecule type" value="Genomic_DNA"/>
</dbReference>
<sequence length="149" mass="16278">MKVWVLRHGQAESHARSDAERELTQQGREEVLRSAAQLIGQPIQAIIASPYVRARQTAQLVREVLGFEPEIRTEAWLTPDSNPLTVVDRLDTADNVLLISHNPLVGSLIGLLQHGHLRAPQPMSTASLAELEADLPLAGGMTLNSVKNP</sequence>
<evidence type="ECO:0000313" key="2">
    <source>
        <dbReference type="Proteomes" id="UP000182567"/>
    </source>
</evidence>
<dbReference type="Pfam" id="PF00300">
    <property type="entry name" value="His_Phos_1"/>
    <property type="match status" value="1"/>
</dbReference>
<dbReference type="CDD" id="cd07067">
    <property type="entry name" value="HP_PGM_like"/>
    <property type="match status" value="1"/>
</dbReference>